<evidence type="ECO:0000313" key="4">
    <source>
        <dbReference type="Proteomes" id="UP000243797"/>
    </source>
</evidence>
<dbReference type="GO" id="GO:0005739">
    <property type="term" value="C:mitochondrion"/>
    <property type="evidence" value="ECO:0007669"/>
    <property type="project" value="TreeGrafter"/>
</dbReference>
<dbReference type="GO" id="GO:0070681">
    <property type="term" value="P:glutaminyl-tRNAGln biosynthesis via transamidation"/>
    <property type="evidence" value="ECO:0007669"/>
    <property type="project" value="TreeGrafter"/>
</dbReference>
<reference evidence="3 4" key="1">
    <citation type="submission" date="2017-06" db="EMBL/GenBank/DDBJ databases">
        <title>Draft genome sequence of a variant of Elsinoe murrayae.</title>
        <authorList>
            <person name="Cheng Q."/>
        </authorList>
    </citation>
    <scope>NUCLEOTIDE SEQUENCE [LARGE SCALE GENOMIC DNA]</scope>
    <source>
        <strain evidence="3 4">CQ-2017a</strain>
    </source>
</reference>
<dbReference type="InParanoid" id="A0A2K1QKN0"/>
<keyword evidence="4" id="KW-1185">Reference proteome</keyword>
<dbReference type="PANTHER" id="PTHR15004:SF0">
    <property type="entry name" value="GLUTAMYL-TRNA(GLN) AMIDOTRANSFERASE SUBUNIT C, MITOCHONDRIAL"/>
    <property type="match status" value="1"/>
</dbReference>
<dbReference type="InterPro" id="IPR049545">
    <property type="entry name" value="Gta3_dom"/>
</dbReference>
<feature type="region of interest" description="Disordered" evidence="1">
    <location>
        <begin position="22"/>
        <end position="49"/>
    </location>
</feature>
<proteinExistence type="predicted"/>
<sequence>MEAIQPATRALRASLWRTHHRPRPLLASSRSFTTKPSPPPPSSLRHADTTVPPRQIDVHALLSTPSWDPSTLLPPPNAPLPSELTSAKLHHLLRLSALPPPKDKVEEASMLSTLAQQLHFVKQIQDIDTAGVEPLKAIRDETPSAEREGTIGRETGEIAAALAKEEVRGRYAPRRRRRKDEVGKKAGDWDVLANAARREGRYFIVEKV</sequence>
<protein>
    <submittedName>
        <fullName evidence="3">Glutamyl-tRNA(Gln) amidotransferase subunit F, mitochondrial</fullName>
    </submittedName>
</protein>
<gene>
    <name evidence="3" type="ORF">CAC42_4159</name>
</gene>
<dbReference type="GO" id="GO:0016740">
    <property type="term" value="F:transferase activity"/>
    <property type="evidence" value="ECO:0007669"/>
    <property type="project" value="UniProtKB-KW"/>
</dbReference>
<feature type="domain" description="Glutamyl-tRNA amidotransferase complex subunit Gta3" evidence="2">
    <location>
        <begin position="81"/>
        <end position="135"/>
    </location>
</feature>
<comment type="caution">
    <text evidence="3">The sequence shown here is derived from an EMBL/GenBank/DDBJ whole genome shotgun (WGS) entry which is preliminary data.</text>
</comment>
<dbReference type="GO" id="GO:0032543">
    <property type="term" value="P:mitochondrial translation"/>
    <property type="evidence" value="ECO:0007669"/>
    <property type="project" value="TreeGrafter"/>
</dbReference>
<dbReference type="InterPro" id="IPR003837">
    <property type="entry name" value="GatC"/>
</dbReference>
<evidence type="ECO:0000259" key="2">
    <source>
        <dbReference type="Pfam" id="PF20978"/>
    </source>
</evidence>
<dbReference type="GO" id="GO:0006450">
    <property type="term" value="P:regulation of translational fidelity"/>
    <property type="evidence" value="ECO:0007669"/>
    <property type="project" value="InterPro"/>
</dbReference>
<dbReference type="OrthoDB" id="5522061at2759"/>
<dbReference type="PANTHER" id="PTHR15004">
    <property type="entry name" value="GLUTAMYL-TRNA(GLN) AMIDOTRANSFERASE SUBUNIT C, MITOCHONDRIAL"/>
    <property type="match status" value="1"/>
</dbReference>
<evidence type="ECO:0000313" key="3">
    <source>
        <dbReference type="EMBL" id="PNS15707.1"/>
    </source>
</evidence>
<dbReference type="GO" id="GO:0030956">
    <property type="term" value="C:glutamyl-tRNA(Gln) amidotransferase complex"/>
    <property type="evidence" value="ECO:0007669"/>
    <property type="project" value="TreeGrafter"/>
</dbReference>
<dbReference type="EMBL" id="NKHZ01000068">
    <property type="protein sequence ID" value="PNS15707.1"/>
    <property type="molecule type" value="Genomic_DNA"/>
</dbReference>
<organism evidence="3 4">
    <name type="scientific">Sphaceloma murrayae</name>
    <dbReference type="NCBI Taxonomy" id="2082308"/>
    <lineage>
        <taxon>Eukaryota</taxon>
        <taxon>Fungi</taxon>
        <taxon>Dikarya</taxon>
        <taxon>Ascomycota</taxon>
        <taxon>Pezizomycotina</taxon>
        <taxon>Dothideomycetes</taxon>
        <taxon>Dothideomycetidae</taxon>
        <taxon>Myriangiales</taxon>
        <taxon>Elsinoaceae</taxon>
        <taxon>Sphaceloma</taxon>
    </lineage>
</organism>
<accession>A0A2K1QKN0</accession>
<dbReference type="Pfam" id="PF20978">
    <property type="entry name" value="Gta3"/>
    <property type="match status" value="1"/>
</dbReference>
<keyword evidence="3" id="KW-0808">Transferase</keyword>
<dbReference type="AlphaFoldDB" id="A0A2K1QKN0"/>
<dbReference type="Proteomes" id="UP000243797">
    <property type="component" value="Unassembled WGS sequence"/>
</dbReference>
<name>A0A2K1QKN0_9PEZI</name>
<evidence type="ECO:0000256" key="1">
    <source>
        <dbReference type="SAM" id="MobiDB-lite"/>
    </source>
</evidence>